<sequence>MAGFEYLLIIVAILFLLILLTFLIKKITKHISILFAVIIIMVLSVASIVGVYFNYTTNISANMESFSMEKQRAEEKKRLINSVSMKDGVLEILSLHLAYSNRISKPIIRNGEIGFYLDDIWFNWADGKLLTDEDISNADNYISFGFYSYPVNGLPVIQKATPERTLELQEYYKRRINNKKIINNTFLNTLYDGSSPKTMMRHIKTVSILGYRTSIHDYIVEPLSNASVEVKSMAQTNVQVKNYLASLKTVSGYVWKIISKSASRSYHSYGVAVDTLPKRSNGKQIYWAWTRVNNKEWYAVPFNDRWNPPKEVIKIFEKYGFIWGGKWHNYDTVHFEYRPELIIYNRIKEDEEELYRLIKEYGLY</sequence>
<keyword evidence="1" id="KW-0812">Transmembrane</keyword>
<dbReference type="InterPro" id="IPR009045">
    <property type="entry name" value="Zn_M74/Hedgehog-like"/>
</dbReference>
<dbReference type="SUPFAM" id="SSF55166">
    <property type="entry name" value="Hedgehog/DD-peptidase"/>
    <property type="match status" value="1"/>
</dbReference>
<feature type="transmembrane region" description="Helical" evidence="1">
    <location>
        <begin position="6"/>
        <end position="24"/>
    </location>
</feature>
<name>A0A3B6VLT9_BRAPL</name>
<keyword evidence="4" id="KW-1185">Reference proteome</keyword>
<reference evidence="3 4" key="1">
    <citation type="journal article" date="2013" name="Genome Announc.">
        <title>Complete Genome Sequence of the Porcine Strain Brachyspira pilosicoli P43/6/78(T.).</title>
        <authorList>
            <person name="Lin C."/>
            <person name="den Bakker H.C."/>
            <person name="Suzuki H."/>
            <person name="Lefebure T."/>
            <person name="Ponnala L."/>
            <person name="Sun Q."/>
            <person name="Stanhope M.J."/>
            <person name="Wiedmann M."/>
            <person name="Duhamel G.E."/>
        </authorList>
    </citation>
    <scope>NUCLEOTIDE SEQUENCE [LARGE SCALE GENOMIC DNA]</scope>
    <source>
        <strain evidence="3 4">P43/6/78</strain>
    </source>
</reference>
<gene>
    <name evidence="3" type="ORF">BPP43_07820</name>
</gene>
<dbReference type="EMBL" id="CP002873">
    <property type="protein sequence ID" value="AGA66770.1"/>
    <property type="molecule type" value="Genomic_DNA"/>
</dbReference>
<protein>
    <recommendedName>
        <fullName evidence="2">Peptidase M15C domain-containing protein</fullName>
    </recommendedName>
</protein>
<evidence type="ECO:0000313" key="4">
    <source>
        <dbReference type="Proteomes" id="UP000010793"/>
    </source>
</evidence>
<dbReference type="RefSeq" id="WP_013244384.1">
    <property type="nucleotide sequence ID" value="NC_019908.1"/>
</dbReference>
<dbReference type="GO" id="GO:0008233">
    <property type="term" value="F:peptidase activity"/>
    <property type="evidence" value="ECO:0007669"/>
    <property type="project" value="InterPro"/>
</dbReference>
<dbReference type="KEGG" id="bpip:BPP43_07820"/>
<evidence type="ECO:0000313" key="3">
    <source>
        <dbReference type="EMBL" id="AGA66770.1"/>
    </source>
</evidence>
<organism evidence="3 4">
    <name type="scientific">Brachyspira pilosicoli P43/6/78</name>
    <dbReference type="NCBI Taxonomy" id="1042417"/>
    <lineage>
        <taxon>Bacteria</taxon>
        <taxon>Pseudomonadati</taxon>
        <taxon>Spirochaetota</taxon>
        <taxon>Spirochaetia</taxon>
        <taxon>Brachyspirales</taxon>
        <taxon>Brachyspiraceae</taxon>
        <taxon>Brachyspira</taxon>
    </lineage>
</organism>
<feature type="domain" description="Peptidase M15C" evidence="2">
    <location>
        <begin position="260"/>
        <end position="337"/>
    </location>
</feature>
<dbReference type="InterPro" id="IPR039561">
    <property type="entry name" value="Peptidase_M15C"/>
</dbReference>
<evidence type="ECO:0000256" key="1">
    <source>
        <dbReference type="SAM" id="Phobius"/>
    </source>
</evidence>
<evidence type="ECO:0000259" key="2">
    <source>
        <dbReference type="Pfam" id="PF13539"/>
    </source>
</evidence>
<accession>A0A3B6VLT9</accession>
<dbReference type="Gene3D" id="3.30.1380.10">
    <property type="match status" value="1"/>
</dbReference>
<dbReference type="AlphaFoldDB" id="A0A3B6VLT9"/>
<dbReference type="GeneID" id="56440015"/>
<dbReference type="Proteomes" id="UP000010793">
    <property type="component" value="Chromosome"/>
</dbReference>
<proteinExistence type="predicted"/>
<feature type="transmembrane region" description="Helical" evidence="1">
    <location>
        <begin position="31"/>
        <end position="53"/>
    </location>
</feature>
<keyword evidence="1" id="KW-1133">Transmembrane helix</keyword>
<keyword evidence="1" id="KW-0472">Membrane</keyword>
<dbReference type="Pfam" id="PF13539">
    <property type="entry name" value="Peptidase_M15_4"/>
    <property type="match status" value="1"/>
</dbReference>